<dbReference type="Pfam" id="PF00781">
    <property type="entry name" value="DAGK_cat"/>
    <property type="match status" value="1"/>
</dbReference>
<evidence type="ECO:0000313" key="3">
    <source>
        <dbReference type="Proteomes" id="UP000536835"/>
    </source>
</evidence>
<organism evidence="2 3">
    <name type="scientific">Parvularcula mediterranea</name>
    <dbReference type="NCBI Taxonomy" id="2732508"/>
    <lineage>
        <taxon>Bacteria</taxon>
        <taxon>Pseudomonadati</taxon>
        <taxon>Pseudomonadota</taxon>
        <taxon>Alphaproteobacteria</taxon>
        <taxon>Parvularculales</taxon>
        <taxon>Parvularculaceae</taxon>
        <taxon>Parvularcula</taxon>
    </lineage>
</organism>
<dbReference type="GO" id="GO:0016301">
    <property type="term" value="F:kinase activity"/>
    <property type="evidence" value="ECO:0007669"/>
    <property type="project" value="InterPro"/>
</dbReference>
<sequence length="300" mass="32347">MSPHLVLINEASGRASEEGADVIAERLEPILEEYGGGSFNVAEVPELIEAAKSFEGRSIITVGGDGTIAAIASALYQREDQPTLIPLPYGTANLVPRDIGMPLDPTEALARSLEAGTRKIDFVEANGRALLHSAAFGAFAEIAEGREDLRSAPTFDDALGASLSMWEQFIDTHATPYRLNIDGEERVVESSALFVANGAISGGEGILPQRNFLDRGEIVLYISKGRGVLGLLQHIAEAITGRWDDSEEFERITAQQVIVSEADEELHYTIDGEPGRGEKALKFTMHACSLTVPDLREAQD</sequence>
<dbReference type="RefSeq" id="WP_173198253.1">
    <property type="nucleotide sequence ID" value="NZ_JABFCX010000002.1"/>
</dbReference>
<dbReference type="PROSITE" id="PS50146">
    <property type="entry name" value="DAGK"/>
    <property type="match status" value="1"/>
</dbReference>
<dbReference type="AlphaFoldDB" id="A0A7Y3W571"/>
<dbReference type="Proteomes" id="UP000536835">
    <property type="component" value="Unassembled WGS sequence"/>
</dbReference>
<dbReference type="Gene3D" id="2.60.200.40">
    <property type="match status" value="1"/>
</dbReference>
<comment type="caution">
    <text evidence="2">The sequence shown here is derived from an EMBL/GenBank/DDBJ whole genome shotgun (WGS) entry which is preliminary data.</text>
</comment>
<reference evidence="2 3" key="1">
    <citation type="submission" date="2020-05" db="EMBL/GenBank/DDBJ databases">
        <title>Parvularcula mediterraneae sp. nov., isolated from polypropylene straw from shallow seawater of the seashore of Laganas in Zakynthos island, Greece.</title>
        <authorList>
            <person name="Szabo I."/>
            <person name="Al-Omari J."/>
            <person name="Rado J."/>
            <person name="Szerdahelyi G.S."/>
        </authorList>
    </citation>
    <scope>NUCLEOTIDE SEQUENCE [LARGE SCALE GENOMIC DNA]</scope>
    <source>
        <strain evidence="2 3">ZS-1/3</strain>
    </source>
</reference>
<dbReference type="SUPFAM" id="SSF111331">
    <property type="entry name" value="NAD kinase/diacylglycerol kinase-like"/>
    <property type="match status" value="1"/>
</dbReference>
<dbReference type="InterPro" id="IPR017438">
    <property type="entry name" value="ATP-NAD_kinase_N"/>
</dbReference>
<feature type="domain" description="DAGKc" evidence="1">
    <location>
        <begin position="1"/>
        <end position="129"/>
    </location>
</feature>
<evidence type="ECO:0000259" key="1">
    <source>
        <dbReference type="PROSITE" id="PS50146"/>
    </source>
</evidence>
<dbReference type="Gene3D" id="3.40.50.10330">
    <property type="entry name" value="Probable inorganic polyphosphate/atp-NAD kinase, domain 1"/>
    <property type="match status" value="1"/>
</dbReference>
<dbReference type="EMBL" id="JABFCX010000002">
    <property type="protein sequence ID" value="NNU16208.1"/>
    <property type="molecule type" value="Genomic_DNA"/>
</dbReference>
<protein>
    <recommendedName>
        <fullName evidence="1">DAGKc domain-containing protein</fullName>
    </recommendedName>
</protein>
<dbReference type="InterPro" id="IPR045540">
    <property type="entry name" value="YegS/DAGK_C"/>
</dbReference>
<dbReference type="InterPro" id="IPR001206">
    <property type="entry name" value="Diacylglycerol_kinase_cat_dom"/>
</dbReference>
<keyword evidence="3" id="KW-1185">Reference proteome</keyword>
<dbReference type="Pfam" id="PF19279">
    <property type="entry name" value="YegS_C"/>
    <property type="match status" value="1"/>
</dbReference>
<dbReference type="InterPro" id="IPR016064">
    <property type="entry name" value="NAD/diacylglycerol_kinase_sf"/>
</dbReference>
<name>A0A7Y3W571_9PROT</name>
<gene>
    <name evidence="2" type="ORF">HK107_07730</name>
</gene>
<accession>A0A7Y3W571</accession>
<proteinExistence type="predicted"/>
<evidence type="ECO:0000313" key="2">
    <source>
        <dbReference type="EMBL" id="NNU16208.1"/>
    </source>
</evidence>